<dbReference type="InterPro" id="IPR050627">
    <property type="entry name" value="Nitroreductase/BluB"/>
</dbReference>
<protein>
    <submittedName>
        <fullName evidence="2">Putative NADH dehydrogenase/NAD(P)H nitroreductase</fullName>
        <ecNumber evidence="2">1.-.-.-</ecNumber>
    </submittedName>
</protein>
<dbReference type="Pfam" id="PF00881">
    <property type="entry name" value="Nitroreductase"/>
    <property type="match status" value="2"/>
</dbReference>
<feature type="domain" description="Nitroreductase" evidence="1">
    <location>
        <begin position="61"/>
        <end position="148"/>
    </location>
</feature>
<feature type="domain" description="Nitroreductase" evidence="1">
    <location>
        <begin position="5"/>
        <end position="60"/>
    </location>
</feature>
<dbReference type="RefSeq" id="WP_048570570.1">
    <property type="nucleotide sequence ID" value="NZ_LFVU01000026.1"/>
</dbReference>
<dbReference type="Gene3D" id="3.40.109.10">
    <property type="entry name" value="NADH Oxidase"/>
    <property type="match status" value="1"/>
</dbReference>
<organism evidence="2 3">
    <name type="scientific">Clostridium cylindrosporum DSM 605</name>
    <dbReference type="NCBI Taxonomy" id="1121307"/>
    <lineage>
        <taxon>Bacteria</taxon>
        <taxon>Bacillati</taxon>
        <taxon>Bacillota</taxon>
        <taxon>Clostridia</taxon>
        <taxon>Eubacteriales</taxon>
        <taxon>Clostridiaceae</taxon>
        <taxon>Clostridium</taxon>
    </lineage>
</organism>
<evidence type="ECO:0000313" key="3">
    <source>
        <dbReference type="Proteomes" id="UP000036756"/>
    </source>
</evidence>
<dbReference type="PANTHER" id="PTHR23026">
    <property type="entry name" value="NADPH NITROREDUCTASE"/>
    <property type="match status" value="1"/>
</dbReference>
<dbReference type="EMBL" id="LFVU01000026">
    <property type="protein sequence ID" value="KMT21923.1"/>
    <property type="molecule type" value="Genomic_DNA"/>
</dbReference>
<sequence length="174" mass="19976">MIELLKSRRSIRKYQDKEIEMEKVDTLLKSALLAPSSRSKRPWEFIAVTDKELLKKLSQSKRHGSQFLEEAPLCIVVIADTERSDVWIEDASIAASIIHITAHSMGLGSCWIQTRQRFSEEGMSEDYVKNLFNLPDTYAVECIIAVGYPAEDKKAYEDNDLLYDKVHFNGFTNR</sequence>
<dbReference type="InterPro" id="IPR000415">
    <property type="entry name" value="Nitroreductase-like"/>
</dbReference>
<dbReference type="OrthoDB" id="9783470at2"/>
<keyword evidence="2" id="KW-0560">Oxidoreductase</keyword>
<dbReference type="GO" id="GO:0016491">
    <property type="term" value="F:oxidoreductase activity"/>
    <property type="evidence" value="ECO:0007669"/>
    <property type="project" value="UniProtKB-KW"/>
</dbReference>
<dbReference type="PANTHER" id="PTHR23026:SF117">
    <property type="entry name" value="NITROREDUCTASE"/>
    <property type="match status" value="1"/>
</dbReference>
<accession>A0A0J8DCE2</accession>
<dbReference type="STRING" id="1121307.CLCY_3c01940"/>
<dbReference type="EC" id="1.-.-.-" evidence="2"/>
<dbReference type="SUPFAM" id="SSF55469">
    <property type="entry name" value="FMN-dependent nitroreductase-like"/>
    <property type="match status" value="1"/>
</dbReference>
<keyword evidence="3" id="KW-1185">Reference proteome</keyword>
<proteinExistence type="predicted"/>
<dbReference type="InterPro" id="IPR029479">
    <property type="entry name" value="Nitroreductase"/>
</dbReference>
<dbReference type="Proteomes" id="UP000036756">
    <property type="component" value="Unassembled WGS sequence"/>
</dbReference>
<gene>
    <name evidence="2" type="ORF">CLCY_3c01940</name>
</gene>
<name>A0A0J8DCE2_CLOCY</name>
<comment type="caution">
    <text evidence="2">The sequence shown here is derived from an EMBL/GenBank/DDBJ whole genome shotgun (WGS) entry which is preliminary data.</text>
</comment>
<dbReference type="CDD" id="cd02151">
    <property type="entry name" value="nitroreductase"/>
    <property type="match status" value="1"/>
</dbReference>
<dbReference type="PATRIC" id="fig|1121307.3.peg.1547"/>
<dbReference type="AlphaFoldDB" id="A0A0J8DCE2"/>
<reference evidence="2 3" key="1">
    <citation type="submission" date="2015-06" db="EMBL/GenBank/DDBJ databases">
        <title>Draft genome sequence of the purine-degrading Clostridium cylindrosporum HC-1 (DSM 605).</title>
        <authorList>
            <person name="Poehlein A."/>
            <person name="Schiel-Bengelsdorf B."/>
            <person name="Bengelsdorf F."/>
            <person name="Daniel R."/>
            <person name="Duerre P."/>
        </authorList>
    </citation>
    <scope>NUCLEOTIDE SEQUENCE [LARGE SCALE GENOMIC DNA]</scope>
    <source>
        <strain evidence="2 3">DSM 605</strain>
    </source>
</reference>
<evidence type="ECO:0000259" key="1">
    <source>
        <dbReference type="Pfam" id="PF00881"/>
    </source>
</evidence>
<evidence type="ECO:0000313" key="2">
    <source>
        <dbReference type="EMBL" id="KMT21923.1"/>
    </source>
</evidence>